<name>A0A8S5TC25_9CAUD</name>
<proteinExistence type="predicted"/>
<dbReference type="EMBL" id="BK032785">
    <property type="protein sequence ID" value="DAF60298.1"/>
    <property type="molecule type" value="Genomic_DNA"/>
</dbReference>
<organism evidence="1">
    <name type="scientific">Siphoviridae sp. ctqK313</name>
    <dbReference type="NCBI Taxonomy" id="2827946"/>
    <lineage>
        <taxon>Viruses</taxon>
        <taxon>Duplodnaviria</taxon>
        <taxon>Heunggongvirae</taxon>
        <taxon>Uroviricota</taxon>
        <taxon>Caudoviricetes</taxon>
    </lineage>
</organism>
<protein>
    <submittedName>
        <fullName evidence="1">Uncharacterized protein</fullName>
    </submittedName>
</protein>
<accession>A0A8S5TC25</accession>
<reference evidence="1" key="1">
    <citation type="journal article" date="2021" name="Proc. Natl. Acad. Sci. U.S.A.">
        <title>A Catalog of Tens of Thousands of Viruses from Human Metagenomes Reveals Hidden Associations with Chronic Diseases.</title>
        <authorList>
            <person name="Tisza M.J."/>
            <person name="Buck C.B."/>
        </authorList>
    </citation>
    <scope>NUCLEOTIDE SEQUENCE</scope>
    <source>
        <strain evidence="1">CtqK313</strain>
    </source>
</reference>
<sequence length="73" mass="9004">MSYTTVMPYVYYYSDSYEIDIRDYNEEEKEYDTATYYVTEEVYNQCEIGSIFKYEKDRDFKEIPYTREEADSN</sequence>
<evidence type="ECO:0000313" key="1">
    <source>
        <dbReference type="EMBL" id="DAF60298.1"/>
    </source>
</evidence>